<dbReference type="Gene3D" id="2.20.25.10">
    <property type="match status" value="1"/>
</dbReference>
<dbReference type="GO" id="GO:0006979">
    <property type="term" value="P:response to oxidative stress"/>
    <property type="evidence" value="ECO:0007669"/>
    <property type="project" value="InterPro"/>
</dbReference>
<dbReference type="NCBIfam" id="TIGR03561">
    <property type="entry name" value="organ_hyd_perox"/>
    <property type="match status" value="1"/>
</dbReference>
<dbReference type="InterPro" id="IPR015946">
    <property type="entry name" value="KH_dom-like_a/b"/>
</dbReference>
<evidence type="ECO:0000313" key="2">
    <source>
        <dbReference type="EMBL" id="TQL61558.1"/>
    </source>
</evidence>
<dbReference type="Proteomes" id="UP000319514">
    <property type="component" value="Unassembled WGS sequence"/>
</dbReference>
<keyword evidence="3" id="KW-1185">Reference proteome</keyword>
<sequence length="140" mass="14288">MPFEEVTEVAYTTAATATGGRSGRVTSADGVVDFELARPGSFSEPKANPETLFAAGYASCFSGALAFMAGKEGVDVSASTVTATVSFGKTDTGFGLAVELVADLPGVEPALAAKLVDLAHEFCPYSKATRGNIDVTARLA</sequence>
<reference evidence="2 3" key="1">
    <citation type="submission" date="2019-06" db="EMBL/GenBank/DDBJ databases">
        <title>Sequencing the genomes of 1000 actinobacteria strains.</title>
        <authorList>
            <person name="Klenk H.-P."/>
        </authorList>
    </citation>
    <scope>NUCLEOTIDE SEQUENCE [LARGE SCALE GENOMIC DNA]</scope>
    <source>
        <strain evidence="2 3">DSM 18082</strain>
    </source>
</reference>
<gene>
    <name evidence="2" type="ORF">FB474_2969</name>
</gene>
<dbReference type="InterPro" id="IPR036102">
    <property type="entry name" value="OsmC/Ohrsf"/>
</dbReference>
<name>A0A542ZMH2_9MICO</name>
<dbReference type="PANTHER" id="PTHR33797">
    <property type="entry name" value="ORGANIC HYDROPEROXIDE RESISTANCE PROTEIN-LIKE"/>
    <property type="match status" value="1"/>
</dbReference>
<dbReference type="Pfam" id="PF02566">
    <property type="entry name" value="OsmC"/>
    <property type="match status" value="1"/>
</dbReference>
<comment type="caution">
    <text evidence="2">The sequence shown here is derived from an EMBL/GenBank/DDBJ whole genome shotgun (WGS) entry which is preliminary data.</text>
</comment>
<dbReference type="EMBL" id="VFOQ01000001">
    <property type="protein sequence ID" value="TQL61558.1"/>
    <property type="molecule type" value="Genomic_DNA"/>
</dbReference>
<proteinExistence type="inferred from homology"/>
<evidence type="ECO:0000313" key="3">
    <source>
        <dbReference type="Proteomes" id="UP000319514"/>
    </source>
</evidence>
<accession>A0A542ZMH2</accession>
<dbReference type="InterPro" id="IPR003718">
    <property type="entry name" value="OsmC/Ohr_fam"/>
</dbReference>
<dbReference type="OrthoDB" id="9797508at2"/>
<evidence type="ECO:0000256" key="1">
    <source>
        <dbReference type="ARBA" id="ARBA00007378"/>
    </source>
</evidence>
<organism evidence="2 3">
    <name type="scientific">Oryzihumus leptocrescens</name>
    <dbReference type="NCBI Taxonomy" id="297536"/>
    <lineage>
        <taxon>Bacteria</taxon>
        <taxon>Bacillati</taxon>
        <taxon>Actinomycetota</taxon>
        <taxon>Actinomycetes</taxon>
        <taxon>Micrococcales</taxon>
        <taxon>Intrasporangiaceae</taxon>
        <taxon>Oryzihumus</taxon>
    </lineage>
</organism>
<dbReference type="Gene3D" id="3.30.300.20">
    <property type="match status" value="1"/>
</dbReference>
<comment type="similarity">
    <text evidence="1">Belongs to the OsmC/Ohr family.</text>
</comment>
<dbReference type="InterPro" id="IPR019953">
    <property type="entry name" value="OHR"/>
</dbReference>
<dbReference type="AlphaFoldDB" id="A0A542ZMH2"/>
<dbReference type="PANTHER" id="PTHR33797:SF2">
    <property type="entry name" value="ORGANIC HYDROPEROXIDE RESISTANCE PROTEIN-LIKE"/>
    <property type="match status" value="1"/>
</dbReference>
<dbReference type="SUPFAM" id="SSF82784">
    <property type="entry name" value="OsmC-like"/>
    <property type="match status" value="1"/>
</dbReference>
<protein>
    <submittedName>
        <fullName evidence="2">Ohr subfamily peroxiredoxin</fullName>
    </submittedName>
</protein>
<dbReference type="RefSeq" id="WP_141789323.1">
    <property type="nucleotide sequence ID" value="NZ_BAAAKX010000001.1"/>
</dbReference>